<dbReference type="Gene3D" id="2.60.40.640">
    <property type="match status" value="1"/>
</dbReference>
<feature type="domain" description="Arrestin-like N-terminal" evidence="2">
    <location>
        <begin position="4"/>
        <end position="143"/>
    </location>
</feature>
<name>A0AAE9W8E8_9SCHI</name>
<dbReference type="Pfam" id="PF00339">
    <property type="entry name" value="Arrestin_N"/>
    <property type="match status" value="1"/>
</dbReference>
<proteinExistence type="predicted"/>
<accession>A0AAE9W8E8</accession>
<keyword evidence="4" id="KW-1185">Reference proteome</keyword>
<feature type="region of interest" description="Disordered" evidence="1">
    <location>
        <begin position="254"/>
        <end position="326"/>
    </location>
</feature>
<dbReference type="KEGG" id="som:SOMG_02066"/>
<evidence type="ECO:0000259" key="2">
    <source>
        <dbReference type="Pfam" id="PF00339"/>
    </source>
</evidence>
<dbReference type="InterPro" id="IPR011021">
    <property type="entry name" value="Arrestin-like_N"/>
</dbReference>
<dbReference type="EMBL" id="CP115611">
    <property type="protein sequence ID" value="WBW71707.1"/>
    <property type="molecule type" value="Genomic_DNA"/>
</dbReference>
<evidence type="ECO:0000313" key="3">
    <source>
        <dbReference type="EMBL" id="WBW71707.1"/>
    </source>
</evidence>
<evidence type="ECO:0000313" key="4">
    <source>
        <dbReference type="Proteomes" id="UP001212411"/>
    </source>
</evidence>
<feature type="compositionally biased region" description="Low complexity" evidence="1">
    <location>
        <begin position="171"/>
        <end position="195"/>
    </location>
</feature>
<sequence>MFIEIVLDHPSFTFQEPVTGKVCFETNTASSPRSFQITLRVKGYAVYHHGFLSSPSSHKHPTIANSPSDSDETTEIFSHSFPVSIPAGPSAKSHAVDFQFRFPAKSLGSLPCSKSNDSMVNIRYMLKASIQKRYAFLSSSQSCKAEVIMAPIHSVPSTLPNLDSASLSFRPTPLTPASPSSPSSLPTLANSASSTFRRPSLNPQLPFAHLTPNHASQYSTSSTSSSSSTSAPPSAAPQPPFLSIAPTAPLSSLFSERYPTSPNSPPVHFPPSYYHPQNSSSLASNPPISPSFDFAATHSAYSSPRPHPFPSGTPPPPHVAPSLPYPYEAPPSAAPTTSSFYSYSTTPPILSKTGLRSYTSPSASYSQRQVPFASPPPSFAPNSASSFHKDFPPVSPSDPVPIAGQPNAFATLAPGEKLSIHLEEDDLGADIAESSLLPENNDPMLDQTDDVFPPRKNSTIFQMDDHFVQEHTSSSPASVGTQRTSSLHSLSPEVCLASDCTVSPSSTLSEKAAIDFHPAKDSRELNMDYAKEFDVLINQVLQSL</sequence>
<protein>
    <submittedName>
        <fullName evidence="3">Meiosis-specific arrestin family membrane adaptor Ste7</fullName>
    </submittedName>
</protein>
<feature type="compositionally biased region" description="Pro residues" evidence="1">
    <location>
        <begin position="305"/>
        <end position="326"/>
    </location>
</feature>
<feature type="region of interest" description="Disordered" evidence="1">
    <location>
        <begin position="170"/>
        <end position="242"/>
    </location>
</feature>
<organism evidence="3 4">
    <name type="scientific">Schizosaccharomyces osmophilus</name>
    <dbReference type="NCBI Taxonomy" id="2545709"/>
    <lineage>
        <taxon>Eukaryota</taxon>
        <taxon>Fungi</taxon>
        <taxon>Dikarya</taxon>
        <taxon>Ascomycota</taxon>
        <taxon>Taphrinomycotina</taxon>
        <taxon>Schizosaccharomycetes</taxon>
        <taxon>Schizosaccharomycetales</taxon>
        <taxon>Schizosaccharomycetaceae</taxon>
        <taxon>Schizosaccharomyces</taxon>
    </lineage>
</organism>
<reference evidence="3 4" key="1">
    <citation type="journal article" date="2023" name="G3 (Bethesda)">
        <title>A high-quality reference genome for the fission yeast Schizosaccharomyces osmophilus.</title>
        <authorList>
            <person name="Jia G.S."/>
            <person name="Zhang W.C."/>
            <person name="Liang Y."/>
            <person name="Liu X.H."/>
            <person name="Rhind N."/>
            <person name="Pidoux A."/>
            <person name="Brysch-Herzberg M."/>
            <person name="Du L.L."/>
        </authorList>
    </citation>
    <scope>NUCLEOTIDE SEQUENCE [LARGE SCALE GENOMIC DNA]</scope>
    <source>
        <strain evidence="3 4">CBS 15793</strain>
    </source>
</reference>
<dbReference type="InterPro" id="IPR014752">
    <property type="entry name" value="Arrestin-like_C"/>
</dbReference>
<dbReference type="Proteomes" id="UP001212411">
    <property type="component" value="Chromosome 1"/>
</dbReference>
<dbReference type="AlphaFoldDB" id="A0AAE9W8E8"/>
<dbReference type="RefSeq" id="XP_056035950.1">
    <property type="nucleotide sequence ID" value="XM_056180859.1"/>
</dbReference>
<evidence type="ECO:0000256" key="1">
    <source>
        <dbReference type="SAM" id="MobiDB-lite"/>
    </source>
</evidence>
<feature type="compositionally biased region" description="Low complexity" evidence="1">
    <location>
        <begin position="219"/>
        <end position="233"/>
    </location>
</feature>
<feature type="compositionally biased region" description="Polar residues" evidence="1">
    <location>
        <begin position="275"/>
        <end position="286"/>
    </location>
</feature>
<dbReference type="GeneID" id="80875548"/>
<gene>
    <name evidence="3" type="primary">ste7</name>
    <name evidence="3" type="ORF">SOMG_02066</name>
</gene>